<protein>
    <recommendedName>
        <fullName evidence="3">Transposase</fullName>
    </recommendedName>
</protein>
<dbReference type="Proteomes" id="UP001215598">
    <property type="component" value="Unassembled WGS sequence"/>
</dbReference>
<evidence type="ECO:0000313" key="2">
    <source>
        <dbReference type="Proteomes" id="UP001215598"/>
    </source>
</evidence>
<dbReference type="AlphaFoldDB" id="A0AAD7MXG7"/>
<sequence length="199" mass="22734">MPRKTKTVPARQHYTKDLKERVIYQNFILGKQPTAISIDLDMPLRVVQRCITTWKEIGEVCHDRKYKGRAPLLSTQHTKTKPNFDSLCLALIKHSPDIYLDEIQDQLYNCHEVDASLATISRTLHRLAITSKKVRPLASQQSSAGTLCVISSWIGDEPADRIVCADESAVNILTSYRHNGWSLKDLRSRKRCCFIRGTR</sequence>
<keyword evidence="2" id="KW-1185">Reference proteome</keyword>
<organism evidence="1 2">
    <name type="scientific">Mycena metata</name>
    <dbReference type="NCBI Taxonomy" id="1033252"/>
    <lineage>
        <taxon>Eukaryota</taxon>
        <taxon>Fungi</taxon>
        <taxon>Dikarya</taxon>
        <taxon>Basidiomycota</taxon>
        <taxon>Agaricomycotina</taxon>
        <taxon>Agaricomycetes</taxon>
        <taxon>Agaricomycetidae</taxon>
        <taxon>Agaricales</taxon>
        <taxon>Marasmiineae</taxon>
        <taxon>Mycenaceae</taxon>
        <taxon>Mycena</taxon>
    </lineage>
</organism>
<evidence type="ECO:0000313" key="1">
    <source>
        <dbReference type="EMBL" id="KAJ7735059.1"/>
    </source>
</evidence>
<comment type="caution">
    <text evidence="1">The sequence shown here is derived from an EMBL/GenBank/DDBJ whole genome shotgun (WGS) entry which is preliminary data.</text>
</comment>
<dbReference type="SUPFAM" id="SSF46689">
    <property type="entry name" value="Homeodomain-like"/>
    <property type="match status" value="1"/>
</dbReference>
<name>A0AAD7MXG7_9AGAR</name>
<gene>
    <name evidence="1" type="ORF">B0H16DRAFT_1426180</name>
</gene>
<dbReference type="InterPro" id="IPR009057">
    <property type="entry name" value="Homeodomain-like_sf"/>
</dbReference>
<proteinExistence type="predicted"/>
<accession>A0AAD7MXG7</accession>
<reference evidence="1" key="1">
    <citation type="submission" date="2023-03" db="EMBL/GenBank/DDBJ databases">
        <title>Massive genome expansion in bonnet fungi (Mycena s.s.) driven by repeated elements and novel gene families across ecological guilds.</title>
        <authorList>
            <consortium name="Lawrence Berkeley National Laboratory"/>
            <person name="Harder C.B."/>
            <person name="Miyauchi S."/>
            <person name="Viragh M."/>
            <person name="Kuo A."/>
            <person name="Thoen E."/>
            <person name="Andreopoulos B."/>
            <person name="Lu D."/>
            <person name="Skrede I."/>
            <person name="Drula E."/>
            <person name="Henrissat B."/>
            <person name="Morin E."/>
            <person name="Kohler A."/>
            <person name="Barry K."/>
            <person name="LaButti K."/>
            <person name="Morin E."/>
            <person name="Salamov A."/>
            <person name="Lipzen A."/>
            <person name="Mereny Z."/>
            <person name="Hegedus B."/>
            <person name="Baldrian P."/>
            <person name="Stursova M."/>
            <person name="Weitz H."/>
            <person name="Taylor A."/>
            <person name="Grigoriev I.V."/>
            <person name="Nagy L.G."/>
            <person name="Martin F."/>
            <person name="Kauserud H."/>
        </authorList>
    </citation>
    <scope>NUCLEOTIDE SEQUENCE</scope>
    <source>
        <strain evidence="1">CBHHK182m</strain>
    </source>
</reference>
<evidence type="ECO:0008006" key="3">
    <source>
        <dbReference type="Google" id="ProtNLM"/>
    </source>
</evidence>
<dbReference type="EMBL" id="JARKIB010000129">
    <property type="protein sequence ID" value="KAJ7735059.1"/>
    <property type="molecule type" value="Genomic_DNA"/>
</dbReference>